<keyword evidence="3" id="KW-1185">Reference proteome</keyword>
<dbReference type="InterPro" id="IPR001810">
    <property type="entry name" value="F-box_dom"/>
</dbReference>
<dbReference type="PANTHER" id="PTHR39741:SF14">
    <property type="entry name" value="F-BOX DOMAIN-CONTAINING PROTEIN"/>
    <property type="match status" value="1"/>
</dbReference>
<reference evidence="2 3" key="1">
    <citation type="journal article" date="2024" name="G3 (Bethesda)">
        <title>Genome assembly of Hibiscus sabdariffa L. provides insights into metabolisms of medicinal natural products.</title>
        <authorList>
            <person name="Kim T."/>
        </authorList>
    </citation>
    <scope>NUCLEOTIDE SEQUENCE [LARGE SCALE GENOMIC DNA]</scope>
    <source>
        <strain evidence="2">TK-2024</strain>
        <tissue evidence="2">Old leaves</tissue>
    </source>
</reference>
<dbReference type="SUPFAM" id="SSF81383">
    <property type="entry name" value="F-box domain"/>
    <property type="match status" value="1"/>
</dbReference>
<dbReference type="Proteomes" id="UP001472677">
    <property type="component" value="Unassembled WGS sequence"/>
</dbReference>
<dbReference type="PANTHER" id="PTHR39741">
    <property type="entry name" value="F-BOX DOMAIN CONTAINING PROTEIN, EXPRESSED"/>
    <property type="match status" value="1"/>
</dbReference>
<protein>
    <recommendedName>
        <fullName evidence="1">F-box domain-containing protein</fullName>
    </recommendedName>
</protein>
<gene>
    <name evidence="2" type="ORF">V6N12_010028</name>
</gene>
<evidence type="ECO:0000259" key="1">
    <source>
        <dbReference type="SMART" id="SM00256"/>
    </source>
</evidence>
<organism evidence="2 3">
    <name type="scientific">Hibiscus sabdariffa</name>
    <name type="common">roselle</name>
    <dbReference type="NCBI Taxonomy" id="183260"/>
    <lineage>
        <taxon>Eukaryota</taxon>
        <taxon>Viridiplantae</taxon>
        <taxon>Streptophyta</taxon>
        <taxon>Embryophyta</taxon>
        <taxon>Tracheophyta</taxon>
        <taxon>Spermatophyta</taxon>
        <taxon>Magnoliopsida</taxon>
        <taxon>eudicotyledons</taxon>
        <taxon>Gunneridae</taxon>
        <taxon>Pentapetalae</taxon>
        <taxon>rosids</taxon>
        <taxon>malvids</taxon>
        <taxon>Malvales</taxon>
        <taxon>Malvaceae</taxon>
        <taxon>Malvoideae</taxon>
        <taxon>Hibiscus</taxon>
    </lineage>
</organism>
<proteinExistence type="predicted"/>
<evidence type="ECO:0000313" key="3">
    <source>
        <dbReference type="Proteomes" id="UP001472677"/>
    </source>
</evidence>
<sequence length="317" mass="35819">MKNGDDFLNLLPPDLSMKIFTSYEDPSDLVRISAVSRSWRHFVIKNGLCKHLSLRMFPQLSRVDHVHELCGPAKGHAGVGAGASNFMEWETLEREHRVYAFLAQQCSLLAVGDCISKAIVASSTDNPEESIDNTLEPRYSVARQASYWSSKGQSNPAVPETLTYKLVADLCVVKEIRIRPFQAYFHFGYPIYSAKSVRFRLGQIKCSPDNHVDESSQDSCNDKFSWTYSSEEFEMAQENRLQRFKLPEPILCIGGILQIELLSRVQSCEIDGLFYFGVSHVQVLGRPLSPAFDIRLHEPCEKFVLVVQSYSQAALPE</sequence>
<feature type="domain" description="F-box" evidence="1">
    <location>
        <begin position="11"/>
        <end position="52"/>
    </location>
</feature>
<dbReference type="Gene3D" id="1.20.1280.50">
    <property type="match status" value="1"/>
</dbReference>
<comment type="caution">
    <text evidence="2">The sequence shown here is derived from an EMBL/GenBank/DDBJ whole genome shotgun (WGS) entry which is preliminary data.</text>
</comment>
<name>A0ABR2ECX3_9ROSI</name>
<dbReference type="SMART" id="SM00256">
    <property type="entry name" value="FBOX"/>
    <property type="match status" value="1"/>
</dbReference>
<dbReference type="Pfam" id="PF12937">
    <property type="entry name" value="F-box-like"/>
    <property type="match status" value="1"/>
</dbReference>
<accession>A0ABR2ECX3</accession>
<dbReference type="InterPro" id="IPR036047">
    <property type="entry name" value="F-box-like_dom_sf"/>
</dbReference>
<dbReference type="InterPro" id="IPR055336">
    <property type="entry name" value="At4g00755-like"/>
</dbReference>
<evidence type="ECO:0000313" key="2">
    <source>
        <dbReference type="EMBL" id="KAK8557804.1"/>
    </source>
</evidence>
<dbReference type="EMBL" id="JBBPBM010000016">
    <property type="protein sequence ID" value="KAK8557804.1"/>
    <property type="molecule type" value="Genomic_DNA"/>
</dbReference>